<organism evidence="2 3">
    <name type="scientific">Paraburkholderia dioscoreae</name>
    <dbReference type="NCBI Taxonomy" id="2604047"/>
    <lineage>
        <taxon>Bacteria</taxon>
        <taxon>Pseudomonadati</taxon>
        <taxon>Pseudomonadota</taxon>
        <taxon>Betaproteobacteria</taxon>
        <taxon>Burkholderiales</taxon>
        <taxon>Burkholderiaceae</taxon>
        <taxon>Paraburkholderia</taxon>
    </lineage>
</organism>
<keyword evidence="2" id="KW-0614">Plasmid</keyword>
<reference evidence="2 3" key="1">
    <citation type="submission" date="2019-08" db="EMBL/GenBank/DDBJ databases">
        <authorList>
            <person name="Herpell B J."/>
        </authorList>
    </citation>
    <scope>NUCLEOTIDE SEQUENCE [LARGE SCALE GENOMIC DNA]</scope>
    <source>
        <strain evidence="3">Msb3</strain>
        <plasmid evidence="2 3">pI</plasmid>
    </source>
</reference>
<keyword evidence="3" id="KW-1185">Reference proteome</keyword>
<gene>
    <name evidence="2" type="ORF">PDMSB3_0223</name>
</gene>
<accession>A0A5Q4Z9H1</accession>
<evidence type="ECO:0000313" key="3">
    <source>
        <dbReference type="Proteomes" id="UP000325811"/>
    </source>
</evidence>
<evidence type="ECO:0000256" key="1">
    <source>
        <dbReference type="SAM" id="MobiDB-lite"/>
    </source>
</evidence>
<sequence>MRCTVRAPAVPFRTSRWLYFSGTSDQRDKCVRLESVLALFACSAPAHLTGQSLWDKDMHGPGDLSANPGRNGIVRKLRNGFRGAGKENLSLCAVGQLSADHSPRAGSGPGKRTNPALSNPAERFHRTPNH</sequence>
<dbReference type="EMBL" id="LR699555">
    <property type="protein sequence ID" value="VVD31059.1"/>
    <property type="molecule type" value="Genomic_DNA"/>
</dbReference>
<dbReference type="KEGG" id="pdio:PDMSB3_0223.2"/>
<dbReference type="AlphaFoldDB" id="A0A5Q4Z9H1"/>
<proteinExistence type="predicted"/>
<dbReference type="Proteomes" id="UP000325811">
    <property type="component" value="Plasmid pI"/>
</dbReference>
<geneLocation type="plasmid" evidence="2 3">
    <name>pI</name>
</geneLocation>
<protein>
    <submittedName>
        <fullName evidence="2">Uncharacterized protein</fullName>
    </submittedName>
</protein>
<feature type="region of interest" description="Disordered" evidence="1">
    <location>
        <begin position="100"/>
        <end position="130"/>
    </location>
</feature>
<name>A0A5Q4Z9H1_9BURK</name>
<evidence type="ECO:0000313" key="2">
    <source>
        <dbReference type="EMBL" id="VVD31059.1"/>
    </source>
</evidence>